<gene>
    <name evidence="8" type="ORF">HD600_000319</name>
</gene>
<evidence type="ECO:0000256" key="6">
    <source>
        <dbReference type="SAM" id="Coils"/>
    </source>
</evidence>
<feature type="coiled-coil region" evidence="6">
    <location>
        <begin position="349"/>
        <end position="376"/>
    </location>
</feature>
<evidence type="ECO:0000313" key="8">
    <source>
        <dbReference type="EMBL" id="MBB5741822.1"/>
    </source>
</evidence>
<evidence type="ECO:0000256" key="3">
    <source>
        <dbReference type="ARBA" id="ARBA00022692"/>
    </source>
</evidence>
<protein>
    <submittedName>
        <fullName evidence="8">Membrane protein</fullName>
    </submittedName>
</protein>
<reference evidence="8 9" key="1">
    <citation type="submission" date="2020-08" db="EMBL/GenBank/DDBJ databases">
        <title>Sequencing the genomes of 1000 actinobacteria strains.</title>
        <authorList>
            <person name="Klenk H.-P."/>
        </authorList>
    </citation>
    <scope>NUCLEOTIDE SEQUENCE [LARGE SCALE GENOMIC DNA]</scope>
    <source>
        <strain evidence="8 9">DSM 24823</strain>
    </source>
</reference>
<evidence type="ECO:0000256" key="4">
    <source>
        <dbReference type="ARBA" id="ARBA00022989"/>
    </source>
</evidence>
<accession>A0A7W9FA58</accession>
<organism evidence="8 9">
    <name type="scientific">Microbacterium ginsengiterrae</name>
    <dbReference type="NCBI Taxonomy" id="546115"/>
    <lineage>
        <taxon>Bacteria</taxon>
        <taxon>Bacillati</taxon>
        <taxon>Actinomycetota</taxon>
        <taxon>Actinomycetes</taxon>
        <taxon>Micrococcales</taxon>
        <taxon>Microbacteriaceae</taxon>
        <taxon>Microbacterium</taxon>
    </lineage>
</organism>
<dbReference type="RefSeq" id="WP_184281111.1">
    <property type="nucleotide sequence ID" value="NZ_BAAAPG010000002.1"/>
</dbReference>
<feature type="transmembrane region" description="Helical" evidence="7">
    <location>
        <begin position="244"/>
        <end position="263"/>
    </location>
</feature>
<dbReference type="AlphaFoldDB" id="A0A7W9FA58"/>
<keyword evidence="3 7" id="KW-0812">Transmembrane</keyword>
<dbReference type="PANTHER" id="PTHR30213">
    <property type="entry name" value="INNER MEMBRANE PROTEIN YHJD"/>
    <property type="match status" value="1"/>
</dbReference>
<proteinExistence type="predicted"/>
<keyword evidence="6" id="KW-0175">Coiled coil</keyword>
<keyword evidence="4 7" id="KW-1133">Transmembrane helix</keyword>
<keyword evidence="9" id="KW-1185">Reference proteome</keyword>
<evidence type="ECO:0000256" key="2">
    <source>
        <dbReference type="ARBA" id="ARBA00022475"/>
    </source>
</evidence>
<feature type="transmembrane region" description="Helical" evidence="7">
    <location>
        <begin position="212"/>
        <end position="232"/>
    </location>
</feature>
<dbReference type="InterPro" id="IPR017039">
    <property type="entry name" value="Virul_fac_BrkB"/>
</dbReference>
<comment type="subcellular location">
    <subcellularLocation>
        <location evidence="1">Cell membrane</location>
        <topology evidence="1">Multi-pass membrane protein</topology>
    </subcellularLocation>
</comment>
<evidence type="ECO:0000256" key="5">
    <source>
        <dbReference type="ARBA" id="ARBA00023136"/>
    </source>
</evidence>
<dbReference type="GO" id="GO:0005886">
    <property type="term" value="C:plasma membrane"/>
    <property type="evidence" value="ECO:0007669"/>
    <property type="project" value="UniProtKB-SubCell"/>
</dbReference>
<name>A0A7W9FA58_9MICO</name>
<dbReference type="EMBL" id="JACHMU010000001">
    <property type="protein sequence ID" value="MBB5741822.1"/>
    <property type="molecule type" value="Genomic_DNA"/>
</dbReference>
<dbReference type="PANTHER" id="PTHR30213:SF1">
    <property type="entry name" value="INNER MEMBRANE PROTEIN YHJD"/>
    <property type="match status" value="1"/>
</dbReference>
<dbReference type="Pfam" id="PF03631">
    <property type="entry name" value="Virul_fac_BrkB"/>
    <property type="match status" value="1"/>
</dbReference>
<evidence type="ECO:0000256" key="7">
    <source>
        <dbReference type="SAM" id="Phobius"/>
    </source>
</evidence>
<evidence type="ECO:0000313" key="9">
    <source>
        <dbReference type="Proteomes" id="UP000517712"/>
    </source>
</evidence>
<feature type="transmembrane region" description="Helical" evidence="7">
    <location>
        <begin position="116"/>
        <end position="138"/>
    </location>
</feature>
<feature type="transmembrane region" description="Helical" evidence="7">
    <location>
        <begin position="52"/>
        <end position="73"/>
    </location>
</feature>
<feature type="transmembrane region" description="Helical" evidence="7">
    <location>
        <begin position="275"/>
        <end position="301"/>
    </location>
</feature>
<keyword evidence="5 7" id="KW-0472">Membrane</keyword>
<comment type="caution">
    <text evidence="8">The sequence shown here is derived from an EMBL/GenBank/DDBJ whole genome shotgun (WGS) entry which is preliminary data.</text>
</comment>
<evidence type="ECO:0000256" key="1">
    <source>
        <dbReference type="ARBA" id="ARBA00004651"/>
    </source>
</evidence>
<feature type="transmembrane region" description="Helical" evidence="7">
    <location>
        <begin position="164"/>
        <end position="192"/>
    </location>
</feature>
<keyword evidence="2" id="KW-1003">Cell membrane</keyword>
<sequence>MSEERVPLRERLEGPLERATELKDRTLEIFVVRVWRGFLRGNGFLLSAGMSYYVLFSLFAIVFVSFAAVGLWLGASEQAIDMLIRLANSYLPGLIGEPGLISRQQVVDIATTSTGLLSLTGAVAVGFAAWTAISAVTFTRRAIRDIFGLPFDTRSYWVLKGRDLIAGVLFGCALLLGAALSVLSVWALEWLFDVFSWDETSWVMSSAGRTLWMTSAFLVDAGALASLVRFLVGADLRWRFIWPASLLGGAAMVVLQLAAGLLLTRVPSNPLLASFAVIISLLLWCRLLSSVVLVAASWIAVTAADHDHPLELEDEAAARLAEQEALVLAARVQLRRARDAYDTAPWYRRARAARVVQRAQRELAEALEDAETEDVSGSR</sequence>
<dbReference type="Proteomes" id="UP000517712">
    <property type="component" value="Unassembled WGS sequence"/>
</dbReference>